<comment type="caution">
    <text evidence="7">The sequence shown here is derived from an EMBL/GenBank/DDBJ whole genome shotgun (WGS) entry which is preliminary data.</text>
</comment>
<evidence type="ECO:0000256" key="2">
    <source>
        <dbReference type="ARBA" id="ARBA00022670"/>
    </source>
</evidence>
<dbReference type="PANTHER" id="PTHR43806">
    <property type="entry name" value="PEPTIDASE S8"/>
    <property type="match status" value="1"/>
</dbReference>
<evidence type="ECO:0000256" key="5">
    <source>
        <dbReference type="SAM" id="Phobius"/>
    </source>
</evidence>
<evidence type="ECO:0000256" key="3">
    <source>
        <dbReference type="ARBA" id="ARBA00022801"/>
    </source>
</evidence>
<dbReference type="InterPro" id="IPR000209">
    <property type="entry name" value="Peptidase_S8/S53_dom"/>
</dbReference>
<keyword evidence="3" id="KW-0378">Hydrolase</keyword>
<dbReference type="InterPro" id="IPR023828">
    <property type="entry name" value="Peptidase_S8_Ser-AS"/>
</dbReference>
<feature type="transmembrane region" description="Helical" evidence="5">
    <location>
        <begin position="140"/>
        <end position="163"/>
    </location>
</feature>
<dbReference type="EMBL" id="BARU01009599">
    <property type="protein sequence ID" value="GAH39163.1"/>
    <property type="molecule type" value="Genomic_DNA"/>
</dbReference>
<protein>
    <recommendedName>
        <fullName evidence="6">Peptidase S8/S53 domain-containing protein</fullName>
    </recommendedName>
</protein>
<accession>X1H1L7</accession>
<dbReference type="Gene3D" id="3.40.50.200">
    <property type="entry name" value="Peptidase S8/S53 domain"/>
    <property type="match status" value="1"/>
</dbReference>
<feature type="non-terminal residue" evidence="7">
    <location>
        <position position="1"/>
    </location>
</feature>
<keyword evidence="2" id="KW-0645">Protease</keyword>
<keyword evidence="5" id="KW-0472">Membrane</keyword>
<dbReference type="Pfam" id="PF00082">
    <property type="entry name" value="Peptidase_S8"/>
    <property type="match status" value="1"/>
</dbReference>
<evidence type="ECO:0000256" key="4">
    <source>
        <dbReference type="ARBA" id="ARBA00022825"/>
    </source>
</evidence>
<dbReference type="PROSITE" id="PS00138">
    <property type="entry name" value="SUBTILASE_SER"/>
    <property type="match status" value="1"/>
</dbReference>
<gene>
    <name evidence="7" type="ORF">S03H2_18498</name>
</gene>
<organism evidence="7">
    <name type="scientific">marine sediment metagenome</name>
    <dbReference type="NCBI Taxonomy" id="412755"/>
    <lineage>
        <taxon>unclassified sequences</taxon>
        <taxon>metagenomes</taxon>
        <taxon>ecological metagenomes</taxon>
    </lineage>
</organism>
<dbReference type="AlphaFoldDB" id="X1H1L7"/>
<keyword evidence="5" id="KW-1133">Transmembrane helix</keyword>
<sequence length="171" mass="18387">VTYGGGFEFQSFPGGYDEVISVGATSYSQEKADYSNYGEWTELVAPVGDEGTGIRSIEPSGGYYFGWGTSFAAPQVAAVVALMKSLNNSLRVSEIREILHKTAIDLGEGGKDIYFGYGLLNASAAVKEVLFPSQDKHSNLVWYIVIPIVSIVIIAAVVILILVKTGKLKLK</sequence>
<keyword evidence="5" id="KW-0812">Transmembrane</keyword>
<dbReference type="GO" id="GO:0006508">
    <property type="term" value="P:proteolysis"/>
    <property type="evidence" value="ECO:0007669"/>
    <property type="project" value="UniProtKB-KW"/>
</dbReference>
<dbReference type="PROSITE" id="PS51892">
    <property type="entry name" value="SUBTILASE"/>
    <property type="match status" value="1"/>
</dbReference>
<feature type="domain" description="Peptidase S8/S53" evidence="6">
    <location>
        <begin position="11"/>
        <end position="118"/>
    </location>
</feature>
<proteinExistence type="inferred from homology"/>
<dbReference type="InterPro" id="IPR036852">
    <property type="entry name" value="Peptidase_S8/S53_dom_sf"/>
</dbReference>
<dbReference type="PANTHER" id="PTHR43806:SF11">
    <property type="entry name" value="CEREVISIN-RELATED"/>
    <property type="match status" value="1"/>
</dbReference>
<dbReference type="SUPFAM" id="SSF52743">
    <property type="entry name" value="Subtilisin-like"/>
    <property type="match status" value="1"/>
</dbReference>
<comment type="similarity">
    <text evidence="1">Belongs to the peptidase S8 family.</text>
</comment>
<evidence type="ECO:0000313" key="7">
    <source>
        <dbReference type="EMBL" id="GAH39163.1"/>
    </source>
</evidence>
<evidence type="ECO:0000256" key="1">
    <source>
        <dbReference type="ARBA" id="ARBA00011073"/>
    </source>
</evidence>
<dbReference type="InterPro" id="IPR050131">
    <property type="entry name" value="Peptidase_S8_subtilisin-like"/>
</dbReference>
<dbReference type="GO" id="GO:0004252">
    <property type="term" value="F:serine-type endopeptidase activity"/>
    <property type="evidence" value="ECO:0007669"/>
    <property type="project" value="InterPro"/>
</dbReference>
<reference evidence="7" key="1">
    <citation type="journal article" date="2014" name="Front. Microbiol.">
        <title>High frequency of phylogenetically diverse reductive dehalogenase-homologous genes in deep subseafloor sedimentary metagenomes.</title>
        <authorList>
            <person name="Kawai M."/>
            <person name="Futagami T."/>
            <person name="Toyoda A."/>
            <person name="Takaki Y."/>
            <person name="Nishi S."/>
            <person name="Hori S."/>
            <person name="Arai W."/>
            <person name="Tsubouchi T."/>
            <person name="Morono Y."/>
            <person name="Uchiyama I."/>
            <person name="Ito T."/>
            <person name="Fujiyama A."/>
            <person name="Inagaki F."/>
            <person name="Takami H."/>
        </authorList>
    </citation>
    <scope>NUCLEOTIDE SEQUENCE</scope>
    <source>
        <strain evidence="7">Expedition CK06-06</strain>
    </source>
</reference>
<name>X1H1L7_9ZZZZ</name>
<keyword evidence="4" id="KW-0720">Serine protease</keyword>
<evidence type="ECO:0000259" key="6">
    <source>
        <dbReference type="Pfam" id="PF00082"/>
    </source>
</evidence>